<evidence type="ECO:0000313" key="1">
    <source>
        <dbReference type="EMBL" id="CAG8615646.1"/>
    </source>
</evidence>
<evidence type="ECO:0000313" key="2">
    <source>
        <dbReference type="Proteomes" id="UP000789920"/>
    </source>
</evidence>
<protein>
    <submittedName>
        <fullName evidence="1">5131_t:CDS:1</fullName>
    </submittedName>
</protein>
<dbReference type="Proteomes" id="UP000789920">
    <property type="component" value="Unassembled WGS sequence"/>
</dbReference>
<gene>
    <name evidence="1" type="ORF">RPERSI_LOCUS6489</name>
</gene>
<dbReference type="EMBL" id="CAJVQC010010357">
    <property type="protein sequence ID" value="CAG8615646.1"/>
    <property type="molecule type" value="Genomic_DNA"/>
</dbReference>
<sequence length="40" mass="4778">ACARYYANETVEETEQHRSTQREVYAYRISNQTIKEAKHC</sequence>
<name>A0ACA9MW34_9GLOM</name>
<feature type="non-terminal residue" evidence="1">
    <location>
        <position position="1"/>
    </location>
</feature>
<comment type="caution">
    <text evidence="1">The sequence shown here is derived from an EMBL/GenBank/DDBJ whole genome shotgun (WGS) entry which is preliminary data.</text>
</comment>
<proteinExistence type="predicted"/>
<accession>A0ACA9MW34</accession>
<organism evidence="1 2">
    <name type="scientific">Racocetra persica</name>
    <dbReference type="NCBI Taxonomy" id="160502"/>
    <lineage>
        <taxon>Eukaryota</taxon>
        <taxon>Fungi</taxon>
        <taxon>Fungi incertae sedis</taxon>
        <taxon>Mucoromycota</taxon>
        <taxon>Glomeromycotina</taxon>
        <taxon>Glomeromycetes</taxon>
        <taxon>Diversisporales</taxon>
        <taxon>Gigasporaceae</taxon>
        <taxon>Racocetra</taxon>
    </lineage>
</organism>
<reference evidence="1" key="1">
    <citation type="submission" date="2021-06" db="EMBL/GenBank/DDBJ databases">
        <authorList>
            <person name="Kallberg Y."/>
            <person name="Tangrot J."/>
            <person name="Rosling A."/>
        </authorList>
    </citation>
    <scope>NUCLEOTIDE SEQUENCE</scope>
    <source>
        <strain evidence="1">MA461A</strain>
    </source>
</reference>
<keyword evidence="2" id="KW-1185">Reference proteome</keyword>